<dbReference type="InterPro" id="IPR023393">
    <property type="entry name" value="START-like_dom_sf"/>
</dbReference>
<dbReference type="STRING" id="410332.SAMN04488550_3116"/>
<organism evidence="1 2">
    <name type="scientific">Gordonia malaquae NBRC 108250</name>
    <dbReference type="NCBI Taxonomy" id="1223542"/>
    <lineage>
        <taxon>Bacteria</taxon>
        <taxon>Bacillati</taxon>
        <taxon>Actinomycetota</taxon>
        <taxon>Actinomycetes</taxon>
        <taxon>Mycobacteriales</taxon>
        <taxon>Gordoniaceae</taxon>
        <taxon>Gordonia</taxon>
    </lineage>
</organism>
<evidence type="ECO:0000313" key="1">
    <source>
        <dbReference type="EMBL" id="GAC79582.1"/>
    </source>
</evidence>
<evidence type="ECO:0000313" key="2">
    <source>
        <dbReference type="Proteomes" id="UP000035009"/>
    </source>
</evidence>
<dbReference type="eggNOG" id="COG2867">
    <property type="taxonomic scope" value="Bacteria"/>
</dbReference>
<gene>
    <name evidence="1" type="ORF">GM1_011_00090</name>
</gene>
<dbReference type="Pfam" id="PF10604">
    <property type="entry name" value="Polyketide_cyc2"/>
    <property type="match status" value="1"/>
</dbReference>
<proteinExistence type="predicted"/>
<sequence length="150" mass="16229">MPGVRQTVTTHSPREQVFAYVDDYRNVPDWMFGVTRFTPVTDQTCGLGATYQATMKIGPKNLDSTLRVTEWEEGRVVVLTSIAGFDVQTGWRFADGDDGTTVVDVNFDYELPGGIAGRVLGALIEPVVGQAVKQTESALRSAVEGVPSSS</sequence>
<dbReference type="InterPro" id="IPR019587">
    <property type="entry name" value="Polyketide_cyclase/dehydratase"/>
</dbReference>
<dbReference type="RefSeq" id="WP_008378101.1">
    <property type="nucleotide sequence ID" value="NZ_BAOP01000011.1"/>
</dbReference>
<accession>M3UVL1</accession>
<comment type="caution">
    <text evidence="1">The sequence shown here is derived from an EMBL/GenBank/DDBJ whole genome shotgun (WGS) entry which is preliminary data.</text>
</comment>
<evidence type="ECO:0008006" key="3">
    <source>
        <dbReference type="Google" id="ProtNLM"/>
    </source>
</evidence>
<name>M3UVL1_GORML</name>
<dbReference type="EMBL" id="BAOP01000011">
    <property type="protein sequence ID" value="GAC79582.1"/>
    <property type="molecule type" value="Genomic_DNA"/>
</dbReference>
<keyword evidence="2" id="KW-1185">Reference proteome</keyword>
<dbReference type="Proteomes" id="UP000035009">
    <property type="component" value="Unassembled WGS sequence"/>
</dbReference>
<dbReference type="OrthoDB" id="4560923at2"/>
<protein>
    <recommendedName>
        <fullName evidence="3">Coenzyme Q-binding protein COQ10 START domain-containing protein</fullName>
    </recommendedName>
</protein>
<dbReference type="AlphaFoldDB" id="M3UVL1"/>
<reference evidence="1 2" key="1">
    <citation type="submission" date="2013-02" db="EMBL/GenBank/DDBJ databases">
        <title>Whole genome shotgun sequence of Gordonia malaquae NBRC 108250.</title>
        <authorList>
            <person name="Yoshida I."/>
            <person name="Hosoyama A."/>
            <person name="Tsuchikane K."/>
            <person name="Ando Y."/>
            <person name="Baba S."/>
            <person name="Ohji S."/>
            <person name="Hamada M."/>
            <person name="Tamura T."/>
            <person name="Yamazoe A."/>
            <person name="Yamazaki S."/>
            <person name="Fujita N."/>
        </authorList>
    </citation>
    <scope>NUCLEOTIDE SEQUENCE [LARGE SCALE GENOMIC DNA]</scope>
    <source>
        <strain evidence="1 2">NBRC 108250</strain>
    </source>
</reference>
<dbReference type="SUPFAM" id="SSF55961">
    <property type="entry name" value="Bet v1-like"/>
    <property type="match status" value="1"/>
</dbReference>
<dbReference type="Gene3D" id="3.30.530.20">
    <property type="match status" value="1"/>
</dbReference>